<organism evidence="1 2">
    <name type="scientific">Shewanella pealeana (strain ATCC 700345 / ANG-SQ1)</name>
    <dbReference type="NCBI Taxonomy" id="398579"/>
    <lineage>
        <taxon>Bacteria</taxon>
        <taxon>Pseudomonadati</taxon>
        <taxon>Pseudomonadota</taxon>
        <taxon>Gammaproteobacteria</taxon>
        <taxon>Alteromonadales</taxon>
        <taxon>Shewanellaceae</taxon>
        <taxon>Shewanella</taxon>
    </lineage>
</organism>
<dbReference type="EMBL" id="CP000851">
    <property type="protein sequence ID" value="ABV88972.1"/>
    <property type="molecule type" value="Genomic_DNA"/>
</dbReference>
<dbReference type="KEGG" id="spl:Spea_3661"/>
<protein>
    <recommendedName>
        <fullName evidence="3">MORN variant repeat protein</fullName>
    </recommendedName>
</protein>
<dbReference type="PROSITE" id="PS51257">
    <property type="entry name" value="PROKAR_LIPOPROTEIN"/>
    <property type="match status" value="1"/>
</dbReference>
<dbReference type="eggNOG" id="COG2849">
    <property type="taxonomic scope" value="Bacteria"/>
</dbReference>
<accession>A8H8T5</accession>
<dbReference type="Pfam" id="PF07661">
    <property type="entry name" value="MORN_2"/>
    <property type="match status" value="2"/>
</dbReference>
<dbReference type="Gene3D" id="3.90.930.1">
    <property type="match status" value="1"/>
</dbReference>
<evidence type="ECO:0000313" key="2">
    <source>
        <dbReference type="Proteomes" id="UP000002608"/>
    </source>
</evidence>
<dbReference type="STRING" id="398579.Spea_3661"/>
<keyword evidence="2" id="KW-1185">Reference proteome</keyword>
<name>A8H8T5_SHEPA</name>
<gene>
    <name evidence="1" type="ordered locus">Spea_3661</name>
</gene>
<dbReference type="OrthoDB" id="9808906at2"/>
<dbReference type="AlphaFoldDB" id="A8H8T5"/>
<reference evidence="1 2" key="1">
    <citation type="submission" date="2007-10" db="EMBL/GenBank/DDBJ databases">
        <title>Complete sequence of Shewanella pealeana ATCC 700345.</title>
        <authorList>
            <consortium name="US DOE Joint Genome Institute"/>
            <person name="Copeland A."/>
            <person name="Lucas S."/>
            <person name="Lapidus A."/>
            <person name="Barry K."/>
            <person name="Glavina del Rio T."/>
            <person name="Dalin E."/>
            <person name="Tice H."/>
            <person name="Pitluck S."/>
            <person name="Chertkov O."/>
            <person name="Brettin T."/>
            <person name="Bruce D."/>
            <person name="Detter J.C."/>
            <person name="Han C."/>
            <person name="Schmutz J."/>
            <person name="Larimer F."/>
            <person name="Land M."/>
            <person name="Hauser L."/>
            <person name="Kyrpides N."/>
            <person name="Kim E."/>
            <person name="Zhao J.-S.Z."/>
            <person name="Manno D."/>
            <person name="Hawari J."/>
            <person name="Richardson P."/>
        </authorList>
    </citation>
    <scope>NUCLEOTIDE SEQUENCE [LARGE SCALE GENOMIC DNA]</scope>
    <source>
        <strain evidence="2">ATCC 700345 / ANG-SQ1</strain>
    </source>
</reference>
<dbReference type="Proteomes" id="UP000002608">
    <property type="component" value="Chromosome"/>
</dbReference>
<evidence type="ECO:0000313" key="1">
    <source>
        <dbReference type="EMBL" id="ABV88972.1"/>
    </source>
</evidence>
<sequence>MKLLMITTSAIAALLLSGCGSKAPSIDCDTFERCYILSLIAGQKSLQSHTEFNQLKVVIAVDYDVQKSTEVQTKVKESSGSTEFDALAKQSLHDSVAALLPVLATLPVEEQEKSESFSTDLIMKTADYPDEPIIEPEPDLVEGFFDNGQLKFRGYELGFDRVGHWQTFYEDGTLRYDEHHPAGIRKRFHENGLLAQEGFFDEGLEQGEFTDYHDNGNLRAKRNFKDGQIVGFAEAYSEDGTLEQRANFDARGNGTLQEFWPNGQLKWDTAVINGQPSGEQKYYDPQGERVVAKAIAAAKVFQQSITDNDIDTFMRFILDEEIMFEGTRVAYQRIIWQFTEKMKSGTFSQDLASFTESTQMFIDGDEYYAYLPMTIRTPSAEGMMARESALVGYSTDIGKTWKFVDASDGYDVVDAVLFSLPRELSIPLFPEPKLLDMRSE</sequence>
<evidence type="ECO:0008006" key="3">
    <source>
        <dbReference type="Google" id="ProtNLM"/>
    </source>
</evidence>
<proteinExistence type="predicted"/>
<dbReference type="HOGENOM" id="CLU_030802_0_0_6"/>
<dbReference type="InterPro" id="IPR011652">
    <property type="entry name" value="MORN_2"/>
</dbReference>
<dbReference type="SUPFAM" id="SSF82185">
    <property type="entry name" value="Histone H3 K4-specific methyltransferase SET7/9 N-terminal domain"/>
    <property type="match status" value="1"/>
</dbReference>